<feature type="region of interest" description="Disordered" evidence="1">
    <location>
        <begin position="275"/>
        <end position="354"/>
    </location>
</feature>
<feature type="compositionally biased region" description="Basic and acidic residues" evidence="1">
    <location>
        <begin position="1338"/>
        <end position="1380"/>
    </location>
</feature>
<feature type="compositionally biased region" description="Polar residues" evidence="1">
    <location>
        <begin position="1199"/>
        <end position="1217"/>
    </location>
</feature>
<feature type="compositionally biased region" description="Basic and acidic residues" evidence="1">
    <location>
        <begin position="1398"/>
        <end position="1436"/>
    </location>
</feature>
<feature type="compositionally biased region" description="Basic residues" evidence="1">
    <location>
        <begin position="1439"/>
        <end position="1450"/>
    </location>
</feature>
<feature type="domain" description="Myb-like" evidence="2">
    <location>
        <begin position="1367"/>
        <end position="1406"/>
    </location>
</feature>
<feature type="compositionally biased region" description="Basic and acidic residues" evidence="1">
    <location>
        <begin position="770"/>
        <end position="790"/>
    </location>
</feature>
<evidence type="ECO:0000313" key="3">
    <source>
        <dbReference type="EMBL" id="KAK7104831.1"/>
    </source>
</evidence>
<dbReference type="EMBL" id="JBAMIC010000008">
    <property type="protein sequence ID" value="KAK7104831.1"/>
    <property type="molecule type" value="Genomic_DNA"/>
</dbReference>
<feature type="compositionally biased region" description="Basic and acidic residues" evidence="1">
    <location>
        <begin position="1002"/>
        <end position="1011"/>
    </location>
</feature>
<comment type="caution">
    <text evidence="3">The sequence shown here is derived from an EMBL/GenBank/DDBJ whole genome shotgun (WGS) entry which is preliminary data.</text>
</comment>
<sequence length="1620" mass="181196">MAARPETLQQFEDAFEELYRRSPMPQLPQLPKGVRIVPPLLFSRQSPMPLIPRQDGTKVKAIFDMMKWKNCSMSSELNTSVATSKSACSGGDNDTSSNVGVMVQKEKENLTPEKATDGLSNLSGQRSQAEVFLSGTSPQASDSRDTLNDSQGDQETLQLVSKLVERLHSSNDKDSDRDDDWDVTDSCNAQASSPVTTWPREDSVSVVQVLDRGPKSRSTGNRWVELRSGKNAPSENVTNAATSAKIDNSAASAKNGAAGNNSVIAAMLKVVGNKTAENNSRKTPENHTTEDANDREVCNRNRPARQGARTFDKEKIPQEIRSQKSTKTSTNQSESQRNKSTSSNTTTLRLRRKRGASIIEDSSADEVVIEATTETQTSLKRKNSIMEDSSANEVVIEATTETQTSLKRKNSIMEDSSANEVVIEATTEKQTSLKRKNGIREDSSDSEITITAKTKKLKSLKRKNSIMADSSDDQVTITAKTEKQKSLKRKNSTMKDSSDDEITKKETTEKRTSLKGKTSIMIDSSDHGEVTKTTTEKQRPLKRRTGIIEDSSENEEAVKNAAREKRCHGIVRFDKAADEAVDSDVIHMQTRSQMTDRKDPFSLDSSGNEDVMEVENDVILYASQKSQQNPKPTRRNEQKRSVSKVTRSRANAAKEEIHLDKQSMEDKQKVVKLYSWSLQPIPWMTGVRIEGKLPNSDYFWVSSVIVERVTNRLLKSTNGSLFRLVGTISVHNTKAAGFSRELIRLFRHGFPTDWKELIESSFAASNEMNTSREPEPASKDGKPPKTKTEVPTHPPRSLEATSVSNTRSKSRDPSQIQTQGKPTDKDAETCQQDAASTNAEPPRASRGALKHTGLKQKPERLATPPQQRRLDPRSFLTPDQQKKDLEESTAIWTPQGVMSRALKAKAVSRTKSGRAVIPPLARWAGQYCQRDADGNVTLGFASLAAEQHFAKIAEREMGAPLKMRNSPLVAGTKSKAGKMKKPVTHEKDASKKINVQPKGSTSRKDKSEDPPSKTTAGMKLSGKDENMETGVENGEHCIDLCVDDMTKDVMALLQKSKERRMRTVTKRATCYSVMSQAKGKGPALSQSLEYSEDEEGETADEVPNRVEKRTTSVPTKQSVDAREKAGGESRVQGSKDSAQQRLCGREQKTTDSELAGSRKRLRDRSCTQNKQNDTCEFPSKERPRNVHSRSNGDVEKYQSKQGSDSSNVNHNCKLSENVSDDEENSFQEQIPEKRKTQSNTKKSVQPNPTNRRVGRSAESNSRKTANTKDDSSMSTTNMASRRSTRLRSSSESMTSGYAHQKNDQEIDSDDSDLSRSISDFEKEAEAKERRDRRNLRGSSKDSGCRKGHREERQKGSRREEHEGGERPWSKEEIRKLHEATQKISSYDPHFWEVVSQHVETRSTKECAAHHLQDKPDNKNRGNQKEPNKPKQDDKTPSLHGKRGTLKRRRELRAMLEHDSNNNDQDDLFRGTPFRNTKKAKVPCVDFSKTDEEVFGRNPNFFTPKQDGSREVGVSISHTPVSSRKTPSVYTTHSPWQDNDTAKTRDIDQYVFRLKKNKKKLTRSSQKKKVQKLAEEAASIKPPSVRLFGQSATPEGLFQISEEKSCDDEEEEDYYYSDSEN</sequence>
<dbReference type="Proteomes" id="UP001374579">
    <property type="component" value="Unassembled WGS sequence"/>
</dbReference>
<feature type="compositionally biased region" description="Polar residues" evidence="1">
    <location>
        <begin position="1515"/>
        <end position="1538"/>
    </location>
</feature>
<feature type="compositionally biased region" description="Basic and acidic residues" evidence="1">
    <location>
        <begin position="167"/>
        <end position="176"/>
    </location>
</feature>
<protein>
    <recommendedName>
        <fullName evidence="2">Myb-like domain-containing protein</fullName>
    </recommendedName>
</protein>
<feature type="region of interest" description="Disordered" evidence="1">
    <location>
        <begin position="623"/>
        <end position="652"/>
    </location>
</feature>
<feature type="compositionally biased region" description="Basic and acidic residues" evidence="1">
    <location>
        <begin position="501"/>
        <end position="512"/>
    </location>
</feature>
<feature type="compositionally biased region" description="Low complexity" evidence="1">
    <location>
        <begin position="1286"/>
        <end position="1295"/>
    </location>
</feature>
<feature type="compositionally biased region" description="Basic and acidic residues" evidence="1">
    <location>
        <begin position="524"/>
        <end position="539"/>
    </location>
</feature>
<dbReference type="GO" id="GO:0000775">
    <property type="term" value="C:chromosome, centromeric region"/>
    <property type="evidence" value="ECO:0007669"/>
    <property type="project" value="TreeGrafter"/>
</dbReference>
<feature type="compositionally biased region" description="Polar residues" evidence="1">
    <location>
        <begin position="118"/>
        <end position="141"/>
    </location>
</feature>
<proteinExistence type="predicted"/>
<feature type="region of interest" description="Disordered" evidence="1">
    <location>
        <begin position="969"/>
        <end position="1030"/>
    </location>
</feature>
<accession>A0AAN9BER9</accession>
<evidence type="ECO:0000259" key="2">
    <source>
        <dbReference type="PROSITE" id="PS50090"/>
    </source>
</evidence>
<evidence type="ECO:0000256" key="1">
    <source>
        <dbReference type="SAM" id="MobiDB-lite"/>
    </source>
</evidence>
<dbReference type="PANTHER" id="PTHR16124:SF3">
    <property type="entry name" value="MIS18-BINDING PROTEIN 1"/>
    <property type="match status" value="1"/>
</dbReference>
<dbReference type="Pfam" id="PF09133">
    <property type="entry name" value="SANTA"/>
    <property type="match status" value="1"/>
</dbReference>
<dbReference type="InterPro" id="IPR001005">
    <property type="entry name" value="SANT/Myb"/>
</dbReference>
<dbReference type="InterPro" id="IPR009057">
    <property type="entry name" value="Homeodomain-like_sf"/>
</dbReference>
<feature type="region of interest" description="Disordered" evidence="1">
    <location>
        <begin position="109"/>
        <end position="153"/>
    </location>
</feature>
<name>A0AAN9BER9_9CAEN</name>
<feature type="region of interest" description="Disordered" evidence="1">
    <location>
        <begin position="1494"/>
        <end position="1540"/>
    </location>
</feature>
<feature type="region of interest" description="Disordered" evidence="1">
    <location>
        <begin position="765"/>
        <end position="891"/>
    </location>
</feature>
<keyword evidence="4" id="KW-1185">Reference proteome</keyword>
<feature type="compositionally biased region" description="Acidic residues" evidence="1">
    <location>
        <begin position="1090"/>
        <end position="1100"/>
    </location>
</feature>
<feature type="compositionally biased region" description="Polar residues" evidence="1">
    <location>
        <begin position="1237"/>
        <end position="1250"/>
    </location>
</feature>
<feature type="compositionally biased region" description="Basic and acidic residues" evidence="1">
    <location>
        <begin position="1318"/>
        <end position="1331"/>
    </location>
</feature>
<dbReference type="PROSITE" id="PS50090">
    <property type="entry name" value="MYB_LIKE"/>
    <property type="match status" value="1"/>
</dbReference>
<feature type="compositionally biased region" description="Polar residues" evidence="1">
    <location>
        <begin position="187"/>
        <end position="196"/>
    </location>
</feature>
<feature type="compositionally biased region" description="Polar residues" evidence="1">
    <location>
        <begin position="799"/>
        <end position="821"/>
    </location>
</feature>
<dbReference type="Gene3D" id="1.10.10.60">
    <property type="entry name" value="Homeodomain-like"/>
    <property type="match status" value="1"/>
</dbReference>
<dbReference type="SUPFAM" id="SSF46689">
    <property type="entry name" value="Homeodomain-like"/>
    <property type="match status" value="1"/>
</dbReference>
<feature type="compositionally biased region" description="Low complexity" evidence="1">
    <location>
        <begin position="323"/>
        <end position="348"/>
    </location>
</feature>
<feature type="region of interest" description="Disordered" evidence="1">
    <location>
        <begin position="167"/>
        <end position="203"/>
    </location>
</feature>
<dbReference type="InterPro" id="IPR039110">
    <property type="entry name" value="KNL2-like"/>
</dbReference>
<dbReference type="PANTHER" id="PTHR16124">
    <property type="entry name" value="MIS18-BINDING PROTEIN 1"/>
    <property type="match status" value="1"/>
</dbReference>
<gene>
    <name evidence="3" type="ORF">V1264_019487</name>
</gene>
<organism evidence="3 4">
    <name type="scientific">Littorina saxatilis</name>
    <dbReference type="NCBI Taxonomy" id="31220"/>
    <lineage>
        <taxon>Eukaryota</taxon>
        <taxon>Metazoa</taxon>
        <taxon>Spiralia</taxon>
        <taxon>Lophotrochozoa</taxon>
        <taxon>Mollusca</taxon>
        <taxon>Gastropoda</taxon>
        <taxon>Caenogastropoda</taxon>
        <taxon>Littorinimorpha</taxon>
        <taxon>Littorinoidea</taxon>
        <taxon>Littorinidae</taxon>
        <taxon>Littorina</taxon>
    </lineage>
</organism>
<feature type="region of interest" description="Disordered" evidence="1">
    <location>
        <begin position="1075"/>
        <end position="1471"/>
    </location>
</feature>
<feature type="compositionally biased region" description="Basic and acidic residues" evidence="1">
    <location>
        <begin position="1451"/>
        <end position="1460"/>
    </location>
</feature>
<feature type="compositionally biased region" description="Acidic residues" evidence="1">
    <location>
        <begin position="1604"/>
        <end position="1620"/>
    </location>
</feature>
<feature type="compositionally biased region" description="Basic and acidic residues" evidence="1">
    <location>
        <begin position="279"/>
        <end position="299"/>
    </location>
</feature>
<feature type="compositionally biased region" description="Polar residues" evidence="1">
    <location>
        <begin position="829"/>
        <end position="839"/>
    </location>
</feature>
<dbReference type="CDD" id="cd00167">
    <property type="entry name" value="SANT"/>
    <property type="match status" value="1"/>
</dbReference>
<evidence type="ECO:0000313" key="4">
    <source>
        <dbReference type="Proteomes" id="UP001374579"/>
    </source>
</evidence>
<feature type="compositionally biased region" description="Polar residues" evidence="1">
    <location>
        <begin position="1131"/>
        <end position="1140"/>
    </location>
</feature>
<feature type="compositionally biased region" description="Basic and acidic residues" evidence="1">
    <location>
        <begin position="310"/>
        <end position="322"/>
    </location>
</feature>
<feature type="region of interest" description="Disordered" evidence="1">
    <location>
        <begin position="1597"/>
        <end position="1620"/>
    </location>
</feature>
<dbReference type="InterPro" id="IPR015216">
    <property type="entry name" value="SANTA"/>
</dbReference>
<feature type="region of interest" description="Disordered" evidence="1">
    <location>
        <begin position="482"/>
        <end position="561"/>
    </location>
</feature>
<feature type="compositionally biased region" description="Basic and acidic residues" evidence="1">
    <location>
        <begin position="1178"/>
        <end position="1198"/>
    </location>
</feature>
<reference evidence="3 4" key="1">
    <citation type="submission" date="2024-02" db="EMBL/GenBank/DDBJ databases">
        <title>Chromosome-scale genome assembly of the rough periwinkle Littorina saxatilis.</title>
        <authorList>
            <person name="De Jode A."/>
            <person name="Faria R."/>
            <person name="Formenti G."/>
            <person name="Sims Y."/>
            <person name="Smith T.P."/>
            <person name="Tracey A."/>
            <person name="Wood J.M.D."/>
            <person name="Zagrodzka Z.B."/>
            <person name="Johannesson K."/>
            <person name="Butlin R.K."/>
            <person name="Leder E.H."/>
        </authorList>
    </citation>
    <scope>NUCLEOTIDE SEQUENCE [LARGE SCALE GENOMIC DNA]</scope>
    <source>
        <strain evidence="3">Snail1</strain>
        <tissue evidence="3">Muscle</tissue>
    </source>
</reference>